<evidence type="ECO:0000256" key="2">
    <source>
        <dbReference type="SAM" id="Phobius"/>
    </source>
</evidence>
<gene>
    <name evidence="3" type="ORF">NP493_254g00003</name>
</gene>
<dbReference type="EMBL" id="JAODUO010000254">
    <property type="protein sequence ID" value="KAK2184742.1"/>
    <property type="molecule type" value="Genomic_DNA"/>
</dbReference>
<feature type="compositionally biased region" description="Low complexity" evidence="1">
    <location>
        <begin position="149"/>
        <end position="165"/>
    </location>
</feature>
<evidence type="ECO:0000313" key="4">
    <source>
        <dbReference type="Proteomes" id="UP001209878"/>
    </source>
</evidence>
<feature type="compositionally biased region" description="Polar residues" evidence="1">
    <location>
        <begin position="311"/>
        <end position="336"/>
    </location>
</feature>
<protein>
    <submittedName>
        <fullName evidence="3">Uncharacterized protein</fullName>
    </submittedName>
</protein>
<feature type="compositionally biased region" description="Polar residues" evidence="1">
    <location>
        <begin position="282"/>
        <end position="293"/>
    </location>
</feature>
<feature type="compositionally biased region" description="Gly residues" evidence="1">
    <location>
        <begin position="210"/>
        <end position="220"/>
    </location>
</feature>
<proteinExistence type="predicted"/>
<reference evidence="3" key="1">
    <citation type="journal article" date="2023" name="Mol. Biol. Evol.">
        <title>Third-Generation Sequencing Reveals the Adaptive Role of the Epigenome in Three Deep-Sea Polychaetes.</title>
        <authorList>
            <person name="Perez M."/>
            <person name="Aroh O."/>
            <person name="Sun Y."/>
            <person name="Lan Y."/>
            <person name="Juniper S.K."/>
            <person name="Young C.R."/>
            <person name="Angers B."/>
            <person name="Qian P.Y."/>
        </authorList>
    </citation>
    <scope>NUCLEOTIDE SEQUENCE</scope>
    <source>
        <strain evidence="3">R07B-5</strain>
    </source>
</reference>
<comment type="caution">
    <text evidence="3">The sequence shown here is derived from an EMBL/GenBank/DDBJ whole genome shotgun (WGS) entry which is preliminary data.</text>
</comment>
<feature type="compositionally biased region" description="Basic and acidic residues" evidence="1">
    <location>
        <begin position="243"/>
        <end position="253"/>
    </location>
</feature>
<evidence type="ECO:0000256" key="1">
    <source>
        <dbReference type="SAM" id="MobiDB-lite"/>
    </source>
</evidence>
<dbReference type="Proteomes" id="UP001209878">
    <property type="component" value="Unassembled WGS sequence"/>
</dbReference>
<keyword evidence="2" id="KW-0472">Membrane</keyword>
<feature type="region of interest" description="Disordered" evidence="1">
    <location>
        <begin position="138"/>
        <end position="398"/>
    </location>
</feature>
<accession>A0AAD9UCT3</accession>
<keyword evidence="2" id="KW-0812">Transmembrane</keyword>
<sequence length="398" mass="43406">MSTAGVSRSLAGVSRGTAANVELQNRQRYLARRTMARRPSRIQPMIIIVLVLSLGLFFIGLIMTIIANWPGYSTVGNDPLEVAGPTLLVFGIIVFIIGIFCVCYRNSANKHKWERAISERTMSRSTLGGLSTISGPGLARTPSIDAKPGKGILKKTSSTSTSGTGREFAEGDSGVAATTNASYERDSDSSLGSAGRFEGYRIESLPDPMGRGGMRNGGGPIEHSSDTEQPAIIPQPVRQITRPHMDKHARSRAESAAMQAAANPAYSPPRGDWQEPAAGQHPGQQRSMKNYSNEGYDMYDPNVAQQQQQQRPLSGTQNRAYADDSQQVAPRQQKQEPQYAQIQRNQQRQPQYQQQPQYQPLHINIKAQPGTSVHITPGAHPTSAMPPKERSTSVETEI</sequence>
<feature type="transmembrane region" description="Helical" evidence="2">
    <location>
        <begin position="87"/>
        <end position="105"/>
    </location>
</feature>
<dbReference type="AlphaFoldDB" id="A0AAD9UCT3"/>
<feature type="compositionally biased region" description="Low complexity" evidence="1">
    <location>
        <begin position="337"/>
        <end position="360"/>
    </location>
</feature>
<organism evidence="3 4">
    <name type="scientific">Ridgeia piscesae</name>
    <name type="common">Tubeworm</name>
    <dbReference type="NCBI Taxonomy" id="27915"/>
    <lineage>
        <taxon>Eukaryota</taxon>
        <taxon>Metazoa</taxon>
        <taxon>Spiralia</taxon>
        <taxon>Lophotrochozoa</taxon>
        <taxon>Annelida</taxon>
        <taxon>Polychaeta</taxon>
        <taxon>Sedentaria</taxon>
        <taxon>Canalipalpata</taxon>
        <taxon>Sabellida</taxon>
        <taxon>Siboglinidae</taxon>
        <taxon>Ridgeia</taxon>
    </lineage>
</organism>
<keyword evidence="4" id="KW-1185">Reference proteome</keyword>
<name>A0AAD9UCT3_RIDPI</name>
<feature type="transmembrane region" description="Helical" evidence="2">
    <location>
        <begin position="45"/>
        <end position="67"/>
    </location>
</feature>
<feature type="compositionally biased region" description="Low complexity" evidence="1">
    <location>
        <begin position="254"/>
        <end position="265"/>
    </location>
</feature>
<keyword evidence="2" id="KW-1133">Transmembrane helix</keyword>
<evidence type="ECO:0000313" key="3">
    <source>
        <dbReference type="EMBL" id="KAK2184742.1"/>
    </source>
</evidence>